<evidence type="ECO:0000259" key="4">
    <source>
        <dbReference type="PROSITE" id="PS50915"/>
    </source>
</evidence>
<reference evidence="5 6" key="1">
    <citation type="journal article" date="2014" name="Genome Biol. Evol.">
        <title>Comparative genomics and transcriptomics analyses reveal divergent lifestyle features of nematode endoparasitic fungus Hirsutella minnesotensis.</title>
        <authorList>
            <person name="Lai Y."/>
            <person name="Liu K."/>
            <person name="Zhang X."/>
            <person name="Zhang X."/>
            <person name="Li K."/>
            <person name="Wang N."/>
            <person name="Shu C."/>
            <person name="Wu Y."/>
            <person name="Wang C."/>
            <person name="Bushley K.E."/>
            <person name="Xiang M."/>
            <person name="Liu X."/>
        </authorList>
    </citation>
    <scope>NUCLEOTIDE SEQUENCE [LARGE SCALE GENOMIC DNA]</scope>
    <source>
        <strain evidence="5 6">3608</strain>
    </source>
</reference>
<dbReference type="AlphaFoldDB" id="A0A0F7ZKJ1"/>
<comment type="similarity">
    <text evidence="1">Belongs to the beta/gamma-crystallin family.</text>
</comment>
<dbReference type="PROSITE" id="PS50915">
    <property type="entry name" value="CRYSTALLIN_BETA_GAMMA"/>
    <property type="match status" value="1"/>
</dbReference>
<keyword evidence="2" id="KW-0677">Repeat</keyword>
<evidence type="ECO:0000256" key="2">
    <source>
        <dbReference type="ARBA" id="ARBA00022737"/>
    </source>
</evidence>
<name>A0A0F7ZKJ1_9HYPO</name>
<keyword evidence="3" id="KW-0732">Signal</keyword>
<keyword evidence="6" id="KW-1185">Reference proteome</keyword>
<dbReference type="OrthoDB" id="4922373at2759"/>
<evidence type="ECO:0000256" key="1">
    <source>
        <dbReference type="ARBA" id="ARBA00009646"/>
    </source>
</evidence>
<feature type="domain" description="Beta/gamma crystallin 'Greek key'" evidence="4">
    <location>
        <begin position="32"/>
        <end position="72"/>
    </location>
</feature>
<dbReference type="EMBL" id="KQ030518">
    <property type="protein sequence ID" value="KJZ75296.1"/>
    <property type="molecule type" value="Genomic_DNA"/>
</dbReference>
<feature type="chain" id="PRO_5002525849" description="Beta/gamma crystallin 'Greek key' domain-containing protein" evidence="3">
    <location>
        <begin position="18"/>
        <end position="115"/>
    </location>
</feature>
<accession>A0A0F7ZKJ1</accession>
<evidence type="ECO:0000313" key="5">
    <source>
        <dbReference type="EMBL" id="KJZ75296.1"/>
    </source>
</evidence>
<protein>
    <recommendedName>
        <fullName evidence="4">Beta/gamma crystallin 'Greek key' domain-containing protein</fullName>
    </recommendedName>
</protein>
<dbReference type="InterPro" id="IPR001064">
    <property type="entry name" value="Beta/gamma_crystallin"/>
</dbReference>
<dbReference type="SUPFAM" id="SSF49695">
    <property type="entry name" value="gamma-Crystallin-like"/>
    <property type="match status" value="1"/>
</dbReference>
<dbReference type="Proteomes" id="UP000054481">
    <property type="component" value="Unassembled WGS sequence"/>
</dbReference>
<dbReference type="InterPro" id="IPR011024">
    <property type="entry name" value="G_crystallin-like"/>
</dbReference>
<sequence>MLVTTVFALAFAALVAAEGAEVEHEHEARAPYAATLYSQPNFRGHSRRIDTGRCYDLRGPLRNDVQSIRVDRGDDCYLYERDNCHGRSSKYPSSDRHIRSRRVRSVRCVRERRHH</sequence>
<feature type="signal peptide" evidence="3">
    <location>
        <begin position="1"/>
        <end position="17"/>
    </location>
</feature>
<evidence type="ECO:0000256" key="3">
    <source>
        <dbReference type="SAM" id="SignalP"/>
    </source>
</evidence>
<dbReference type="SMART" id="SM00247">
    <property type="entry name" value="XTALbg"/>
    <property type="match status" value="1"/>
</dbReference>
<dbReference type="Pfam" id="PF00030">
    <property type="entry name" value="Crystall"/>
    <property type="match status" value="1"/>
</dbReference>
<dbReference type="Gene3D" id="2.60.20.10">
    <property type="entry name" value="Crystallins"/>
    <property type="match status" value="1"/>
</dbReference>
<evidence type="ECO:0000313" key="6">
    <source>
        <dbReference type="Proteomes" id="UP000054481"/>
    </source>
</evidence>
<proteinExistence type="inferred from homology"/>
<organism evidence="5 6">
    <name type="scientific">Hirsutella minnesotensis 3608</name>
    <dbReference type="NCBI Taxonomy" id="1043627"/>
    <lineage>
        <taxon>Eukaryota</taxon>
        <taxon>Fungi</taxon>
        <taxon>Dikarya</taxon>
        <taxon>Ascomycota</taxon>
        <taxon>Pezizomycotina</taxon>
        <taxon>Sordariomycetes</taxon>
        <taxon>Hypocreomycetidae</taxon>
        <taxon>Hypocreales</taxon>
        <taxon>Ophiocordycipitaceae</taxon>
        <taxon>Hirsutella</taxon>
    </lineage>
</organism>
<gene>
    <name evidence="5" type="ORF">HIM_05222</name>
</gene>